<evidence type="ECO:0000259" key="3">
    <source>
        <dbReference type="Pfam" id="PF14403"/>
    </source>
</evidence>
<feature type="region of interest" description="Disordered" evidence="1">
    <location>
        <begin position="603"/>
        <end position="761"/>
    </location>
</feature>
<dbReference type="Pfam" id="PF04168">
    <property type="entry name" value="Alpha-E"/>
    <property type="match status" value="2"/>
</dbReference>
<feature type="compositionally biased region" description="Low complexity" evidence="1">
    <location>
        <begin position="631"/>
        <end position="650"/>
    </location>
</feature>
<comment type="caution">
    <text evidence="4">The sequence shown here is derived from an EMBL/GenBank/DDBJ whole genome shotgun (WGS) entry which is preliminary data.</text>
</comment>
<dbReference type="PANTHER" id="PTHR34595">
    <property type="entry name" value="BLR5612 PROTEIN"/>
    <property type="match status" value="1"/>
</dbReference>
<protein>
    <recommendedName>
        <fullName evidence="6">DUF403 domain-containing protein</fullName>
    </recommendedName>
</protein>
<name>A0A3M2LB33_9NOCA</name>
<sequence length="1087" mass="114207">MTHDTVRGKRAQAEAEFRRYRADAESSGDYDELVDPTGRVRPMWSELSHDFVTQGAAALNRIDSRVRRIIEDDGITYTETGVATPNGVAVPAAPTPWRLDPVPLLVSAEDWTGLEAGLVQRARLLDEVLTDVYGPRRLLRSGQLPPQIVFGSTGYLRAAHGITVPGRHQLFLLGCDVSRWADGTFRVLTDWAQAPSGAGYALADRRVVSTAVPDAFEGAVPRPLTPFARAMRLMLIEAAPEAGDDADPVVVVLSPGVMSETAFDQAYLASVLGFPLVESADLVVRDGCLWMRSLGTLRRVDVVLRRLDAEFADPLDLRADSQLGVVGLVEVLRRGAVTVVNTLGSGLLESPALAAFLPELSRTVLDEELKLQGAPAYWCGDDRARGKVLADLPKLIVRSAVDGTTYYGPALAAAEREELAARIESHGWQWVGQEPPEFSVAPALSEGTGLVAAPVGVRLFALAGRVGYRAMPGGLGHQYLREPGTPVVSSPGRPMIPVAAKDVWVRMAPTTVAAVPAETQPEERIRIPSTVPVVEALSSPRVLDDLFWMGRYAERAENSTRLLAAIHSQSQDYRYRPWLEGAAAVPVLMAALSRVTGTVLPYEHPNSGVSPESPVPQQQPPRIDPDLIMPAGGYPDSAADSAGSSADGAAEPNEVPPPQPQDGIVPPQGTTAAQAGAAQQGTAAAPGGAASDEAAAQGRAAAPGEAKGVAASRGEAEGAAASRGEAGDTAASRGGAGDTAASRGGAETAAPQGAADGVAAPQGAADGAAASRGEAAGAAAPGAADGAAALQGAAAASPEPTEPAAAQPDSLEPPQPQVVGATAAGYDYLVRVTLDRELPGSVAFAIEHYAANARAVRDQLSQDTWMILSAVDRARQAFSAAGRDMEAELSVVHSAILVALLSLSGVDAESMVRDIGWYVSDIGKRIERGLSITALLSSVFEHTYPEEVEGKVTEGVLRATESSVSYRRRHRDSVRVAAVASLLLFDEANPRSLAYQLDRLHTDLNALPGNSGSSRPQRLLADARRLLRRLDPADLEATDADGRRTDLVELLDGVHLRLRKLADSFQASRLAGPGATQPLWGSTQVVP</sequence>
<dbReference type="AlphaFoldDB" id="A0A3M2LB33"/>
<reference evidence="4 5" key="1">
    <citation type="submission" date="2018-10" db="EMBL/GenBank/DDBJ databases">
        <title>Isolation from cow dung.</title>
        <authorList>
            <person name="Ling L."/>
        </authorList>
    </citation>
    <scope>NUCLEOTIDE SEQUENCE [LARGE SCALE GENOMIC DNA]</scope>
    <source>
        <strain evidence="4 5">NEAU-LL90</strain>
    </source>
</reference>
<dbReference type="SUPFAM" id="SSF56059">
    <property type="entry name" value="Glutathione synthetase ATP-binding domain-like"/>
    <property type="match status" value="1"/>
</dbReference>
<gene>
    <name evidence="4" type="ORF">EBN03_05535</name>
</gene>
<feature type="compositionally biased region" description="Low complexity" evidence="1">
    <location>
        <begin position="749"/>
        <end position="761"/>
    </location>
</feature>
<dbReference type="InterPro" id="IPR007296">
    <property type="entry name" value="DUF403"/>
</dbReference>
<dbReference type="RefSeq" id="WP_122186856.1">
    <property type="nucleotide sequence ID" value="NZ_RFFH01000002.1"/>
</dbReference>
<evidence type="ECO:0000256" key="1">
    <source>
        <dbReference type="SAM" id="MobiDB-lite"/>
    </source>
</evidence>
<keyword evidence="5" id="KW-1185">Reference proteome</keyword>
<evidence type="ECO:0000313" key="4">
    <source>
        <dbReference type="EMBL" id="RMI33930.1"/>
    </source>
</evidence>
<evidence type="ECO:0000259" key="2">
    <source>
        <dbReference type="Pfam" id="PF04168"/>
    </source>
</evidence>
<evidence type="ECO:0008006" key="6">
    <source>
        <dbReference type="Google" id="ProtNLM"/>
    </source>
</evidence>
<dbReference type="InterPro" id="IPR025841">
    <property type="entry name" value="CP_ATPgrasp_2"/>
</dbReference>
<dbReference type="EMBL" id="RFFH01000002">
    <property type="protein sequence ID" value="RMI33930.1"/>
    <property type="molecule type" value="Genomic_DNA"/>
</dbReference>
<feature type="region of interest" description="Disordered" evidence="1">
    <location>
        <begin position="789"/>
        <end position="818"/>
    </location>
</feature>
<feature type="compositionally biased region" description="Low complexity" evidence="1">
    <location>
        <begin position="789"/>
        <end position="808"/>
    </location>
</feature>
<dbReference type="Gene3D" id="3.30.1490.270">
    <property type="match status" value="1"/>
</dbReference>
<evidence type="ECO:0000313" key="5">
    <source>
        <dbReference type="Proteomes" id="UP000279275"/>
    </source>
</evidence>
<feature type="compositionally biased region" description="Low complexity" evidence="1">
    <location>
        <begin position="661"/>
        <end position="724"/>
    </location>
</feature>
<dbReference type="Pfam" id="PF14403">
    <property type="entry name" value="CP_ATPgrasp_2"/>
    <property type="match status" value="1"/>
</dbReference>
<feature type="domain" description="DUF403" evidence="2">
    <location>
        <begin position="540"/>
        <end position="598"/>
    </location>
</feature>
<dbReference type="Proteomes" id="UP000279275">
    <property type="component" value="Unassembled WGS sequence"/>
</dbReference>
<feature type="domain" description="Circularly permuted ATP-grasp type 2" evidence="3">
    <location>
        <begin position="103"/>
        <end position="476"/>
    </location>
</feature>
<dbReference type="InterPro" id="IPR051680">
    <property type="entry name" value="ATP-dep_Glu-Cys_Ligase-2"/>
</dbReference>
<proteinExistence type="predicted"/>
<dbReference type="Gene3D" id="3.40.50.11290">
    <property type="match status" value="1"/>
</dbReference>
<dbReference type="PANTHER" id="PTHR34595:SF2">
    <property type="entry name" value="BLR2978 PROTEIN"/>
    <property type="match status" value="1"/>
</dbReference>
<accession>A0A3M2LB33</accession>
<feature type="domain" description="DUF403" evidence="2">
    <location>
        <begin position="827"/>
        <end position="1066"/>
    </location>
</feature>
<dbReference type="OrthoDB" id="9803842at2"/>
<organism evidence="4 5">
    <name type="scientific">Nocardia stercoris</name>
    <dbReference type="NCBI Taxonomy" id="2483361"/>
    <lineage>
        <taxon>Bacteria</taxon>
        <taxon>Bacillati</taxon>
        <taxon>Actinomycetota</taxon>
        <taxon>Actinomycetes</taxon>
        <taxon>Mycobacteriales</taxon>
        <taxon>Nocardiaceae</taxon>
        <taxon>Nocardia</taxon>
    </lineage>
</organism>